<dbReference type="Gene3D" id="2.40.170.20">
    <property type="entry name" value="TonB-dependent receptor, beta-barrel domain"/>
    <property type="match status" value="1"/>
</dbReference>
<dbReference type="NCBIfam" id="TIGR04056">
    <property type="entry name" value="OMP_RagA_SusC"/>
    <property type="match status" value="1"/>
</dbReference>
<evidence type="ECO:0000313" key="5">
    <source>
        <dbReference type="EMBL" id="WEK19542.1"/>
    </source>
</evidence>
<dbReference type="InterPro" id="IPR036942">
    <property type="entry name" value="Beta-barrel_TonB_sf"/>
</dbReference>
<keyword evidence="2" id="KW-0472">Membrane</keyword>
<sequence length="997" mass="112221">MNKHRLIPCQCILVSFFLVGLGFPLSSFGFNTLNRSSFVFFQDTTSRSDKDTVAADSGSVKLRRFVSVKNVDSLPLKQLGLFPFSSLQQMLKGNVAGVYVQETSGEPGTSEQSMMIRGLPMPLLSRKDIYQVQPTVYLNGIPLIQDNPLMFDVQRFDYLPIGPATDLLSTIDLDNVESINVIKGGAAAAVYGPRAANGAIFITTKNAQEGLNQISFNSYYGMVQKDQVIPANAKNENDFRMPFYRKFASPTDMDNYPAYLRDATNENYYGPSNWTDLYYKNSPVHNINGSITGGTNRSNFRFFAGNTQSAGNADDTKLDKYVASFFINMLPLKWLTVSSMINATRLDRNRNKSFRDRFAEMQYVPDLSSPISPNKLIYGSLLDEYKNRAIDKNKINSVQGYFSLNAKIKDIDFISRIGFDYNEGLRDVFYPSTMFDGNNFVSNYFGYNQRVVIDNVLRYKYHFNEQHSLNLEAGHSFQADVNKYNYAFGYKGSSDYIKINVVNGDPKSDQYLLPKDFIVSRFTDRQKSNLSSLYARATYNFKDDLSFTVVARTDGSSNMQPSARWFFSPAISADYNLKNALLKDNSTFSKLLLSASWSRIGNLISNDHFAAGPQYNVDLGWSGNPAFYSYGGFGTLSRPYTTGWIGYDIPWSYVQETNVGIDAGFFNDRLQTRFELYSKNNNRMLLPMPVNAESGYAAAYQSGMDVNNSGAELILQAEVLKGRKGQLSWTSSFNAAYNKNKLKALPGGISEILIGTQKLVVGQAIDKFWVLQTDGVFNSDIEVPVDPKTFQIFNYKGLPFHGGDPRWKDLNGDYTINEADKVPLGNYIPKFTGNFSNQFNYGSFGLNFNLYFALGRNILNQAVANRFDFINRKGKNDIAAVDEITFWQTDFDASKYPVYNPWSAVQSYRPDQDIFIENGSYLKLRSVSLSYDLARLSFLNPRKRAQNKFLVYMTATNLFTITPYTGGDPEVVGYTGIDTGHGLSMPKTYILGIKVDL</sequence>
<dbReference type="Proteomes" id="UP001214530">
    <property type="component" value="Chromosome"/>
</dbReference>
<comment type="subcellular location">
    <subcellularLocation>
        <location evidence="1">Cell outer membrane</location>
    </subcellularLocation>
</comment>
<feature type="domain" description="TonB-dependent receptor plug" evidence="4">
    <location>
        <begin position="70"/>
        <end position="199"/>
    </location>
</feature>
<dbReference type="GO" id="GO:0009279">
    <property type="term" value="C:cell outer membrane"/>
    <property type="evidence" value="ECO:0007669"/>
    <property type="project" value="UniProtKB-SubCell"/>
</dbReference>
<evidence type="ECO:0000256" key="3">
    <source>
        <dbReference type="ARBA" id="ARBA00023237"/>
    </source>
</evidence>
<dbReference type="InterPro" id="IPR023997">
    <property type="entry name" value="TonB-dep_OMP_SusC/RagA_CS"/>
</dbReference>
<name>A0AAJ5WB49_9SPHI</name>
<dbReference type="InterPro" id="IPR023996">
    <property type="entry name" value="TonB-dep_OMP_SusC/RagA"/>
</dbReference>
<dbReference type="Pfam" id="PF07715">
    <property type="entry name" value="Plug"/>
    <property type="match status" value="1"/>
</dbReference>
<protein>
    <submittedName>
        <fullName evidence="5">SusC/RagA family TonB-linked outer membrane protein</fullName>
    </submittedName>
</protein>
<dbReference type="InterPro" id="IPR037066">
    <property type="entry name" value="Plug_dom_sf"/>
</dbReference>
<dbReference type="NCBIfam" id="TIGR04057">
    <property type="entry name" value="SusC_RagA_signa"/>
    <property type="match status" value="1"/>
</dbReference>
<dbReference type="EMBL" id="CP119313">
    <property type="protein sequence ID" value="WEK19542.1"/>
    <property type="molecule type" value="Genomic_DNA"/>
</dbReference>
<reference evidence="5" key="1">
    <citation type="submission" date="2023-03" db="EMBL/GenBank/DDBJ databases">
        <title>Andean soil-derived lignocellulolytic bacterial consortium as a source of novel taxa and putative plastic-active enzymes.</title>
        <authorList>
            <person name="Diaz-Garcia L."/>
            <person name="Chuvochina M."/>
            <person name="Feuerriegel G."/>
            <person name="Bunk B."/>
            <person name="Sproer C."/>
            <person name="Streit W.R."/>
            <person name="Rodriguez L.M."/>
            <person name="Overmann J."/>
            <person name="Jimenez D.J."/>
        </authorList>
    </citation>
    <scope>NUCLEOTIDE SEQUENCE</scope>
    <source>
        <strain evidence="5">MAG 3858</strain>
    </source>
</reference>
<evidence type="ECO:0000313" key="6">
    <source>
        <dbReference type="Proteomes" id="UP001214530"/>
    </source>
</evidence>
<organism evidence="5 6">
    <name type="scientific">Candidatus Pedobacter colombiensis</name>
    <dbReference type="NCBI Taxonomy" id="3121371"/>
    <lineage>
        <taxon>Bacteria</taxon>
        <taxon>Pseudomonadati</taxon>
        <taxon>Bacteroidota</taxon>
        <taxon>Sphingobacteriia</taxon>
        <taxon>Sphingobacteriales</taxon>
        <taxon>Sphingobacteriaceae</taxon>
        <taxon>Pedobacter</taxon>
    </lineage>
</organism>
<dbReference type="InterPro" id="IPR012910">
    <property type="entry name" value="Plug_dom"/>
</dbReference>
<dbReference type="SUPFAM" id="SSF56935">
    <property type="entry name" value="Porins"/>
    <property type="match status" value="1"/>
</dbReference>
<keyword evidence="3" id="KW-0998">Cell outer membrane</keyword>
<accession>A0AAJ5WB49</accession>
<dbReference type="Gene3D" id="2.170.130.10">
    <property type="entry name" value="TonB-dependent receptor, plug domain"/>
    <property type="match status" value="1"/>
</dbReference>
<evidence type="ECO:0000256" key="1">
    <source>
        <dbReference type="ARBA" id="ARBA00004442"/>
    </source>
</evidence>
<evidence type="ECO:0000256" key="2">
    <source>
        <dbReference type="ARBA" id="ARBA00023136"/>
    </source>
</evidence>
<evidence type="ECO:0000259" key="4">
    <source>
        <dbReference type="Pfam" id="PF07715"/>
    </source>
</evidence>
<gene>
    <name evidence="5" type="ORF">P0Y49_00035</name>
</gene>
<proteinExistence type="predicted"/>
<dbReference type="AlphaFoldDB" id="A0AAJ5WB49"/>